<accession>A0A6N8FA05</accession>
<keyword evidence="1" id="KW-0812">Transmembrane</keyword>
<protein>
    <recommendedName>
        <fullName evidence="4">DUF2178 domain-containing protein</fullName>
    </recommendedName>
</protein>
<keyword evidence="1" id="KW-1133">Transmembrane helix</keyword>
<dbReference type="EMBL" id="WOCD01000005">
    <property type="protein sequence ID" value="MUH73336.1"/>
    <property type="molecule type" value="Genomic_DNA"/>
</dbReference>
<feature type="transmembrane region" description="Helical" evidence="1">
    <location>
        <begin position="127"/>
        <end position="148"/>
    </location>
</feature>
<dbReference type="Proteomes" id="UP000439994">
    <property type="component" value="Unassembled WGS sequence"/>
</dbReference>
<evidence type="ECO:0000313" key="3">
    <source>
        <dbReference type="Proteomes" id="UP000439994"/>
    </source>
</evidence>
<organism evidence="2 3">
    <name type="scientific">Psychrosphaera haliotis</name>
    <dbReference type="NCBI Taxonomy" id="555083"/>
    <lineage>
        <taxon>Bacteria</taxon>
        <taxon>Pseudomonadati</taxon>
        <taxon>Pseudomonadota</taxon>
        <taxon>Gammaproteobacteria</taxon>
        <taxon>Alteromonadales</taxon>
        <taxon>Pseudoalteromonadaceae</taxon>
        <taxon>Psychrosphaera</taxon>
    </lineage>
</organism>
<keyword evidence="3" id="KW-1185">Reference proteome</keyword>
<name>A0A6N8FA05_9GAMM</name>
<feature type="transmembrane region" description="Helical" evidence="1">
    <location>
        <begin position="46"/>
        <end position="67"/>
    </location>
</feature>
<sequence length="155" mass="17065">MTAQSTPINEEILLKQTGLLGFFAGSIILLPVISDILKSTSLGGESLITAKVLIFLALFIGLIVSLVKQIKAGKKVDSKNYWFSNFEDEFFNHINEKAYKYSWTMSLTTLIVFSLYGSSITNEAASVNQVCQAIIGVMLFSFGLTILIKLRGNND</sequence>
<evidence type="ECO:0000313" key="2">
    <source>
        <dbReference type="EMBL" id="MUH73336.1"/>
    </source>
</evidence>
<dbReference type="OrthoDB" id="7068449at2"/>
<evidence type="ECO:0000256" key="1">
    <source>
        <dbReference type="SAM" id="Phobius"/>
    </source>
</evidence>
<dbReference type="RefSeq" id="WP_155696535.1">
    <property type="nucleotide sequence ID" value="NZ_WOCD01000005.1"/>
</dbReference>
<keyword evidence="1" id="KW-0472">Membrane</keyword>
<proteinExistence type="predicted"/>
<comment type="caution">
    <text evidence="2">The sequence shown here is derived from an EMBL/GenBank/DDBJ whole genome shotgun (WGS) entry which is preliminary data.</text>
</comment>
<evidence type="ECO:0008006" key="4">
    <source>
        <dbReference type="Google" id="ProtNLM"/>
    </source>
</evidence>
<feature type="transmembrane region" description="Helical" evidence="1">
    <location>
        <begin position="12"/>
        <end position="34"/>
    </location>
</feature>
<feature type="transmembrane region" description="Helical" evidence="1">
    <location>
        <begin position="101"/>
        <end position="121"/>
    </location>
</feature>
<gene>
    <name evidence="2" type="ORF">GNP35_13075</name>
</gene>
<reference evidence="2 3" key="1">
    <citation type="submission" date="2019-11" db="EMBL/GenBank/DDBJ databases">
        <title>P. haliotis isolates from Z. marina roots.</title>
        <authorList>
            <person name="Cohen M."/>
            <person name="Jospin G."/>
            <person name="Eisen J.A."/>
            <person name="Coil D.A."/>
        </authorList>
    </citation>
    <scope>NUCLEOTIDE SEQUENCE [LARGE SCALE GENOMIC DNA]</scope>
    <source>
        <strain evidence="2 3">UCD-MCMsp1aY</strain>
    </source>
</reference>
<dbReference type="AlphaFoldDB" id="A0A6N8FA05"/>